<sequence>MLNVKMQGRSASEKEKRQINFLKSVMSKALQAESVRIDHNDLLHQKPMMKDMFIDSHIATATIIHGLLLLISLGLMVLIMKPASVMLGGVAISSNVFGLTQSMYGGSVTKKGQKLDKALQKFAVIVAQFAKALKIQETYFNEMKKSLNELIRILDPFSRESKNLDIKARDTTNALTIIQSEVMHQHTLWLRAWFDQYHLLDNRAEIDQKEYSDFVEALPIESKKCLQELNKQRTEASTSRHSDRLSYYDLGALIERVIHSQSNLLRIKLTQIKTFFERVFFRDTEEKIDSGKFPKVENYRFLFNVGKKIKKIQRLIFSFCLVFILHSIYQFPSSLKVVLQLFSLNSRPDFHITLPFFAHCTTMTNQCKNSDKNKFTKYFLWKHQQYIVSGFSFPNVVCFNNETKIKYVCCKLFEEFYLPFFKIKQKID</sequence>
<reference evidence="2 3" key="1">
    <citation type="journal article" date="2013" name="Curr. Biol.">
        <title>The Genome of the Foraminiferan Reticulomyxa filosa.</title>
        <authorList>
            <person name="Glockner G."/>
            <person name="Hulsmann N."/>
            <person name="Schleicher M."/>
            <person name="Noegel A.A."/>
            <person name="Eichinger L."/>
            <person name="Gallinger C."/>
            <person name="Pawlowski J."/>
            <person name="Sierra R."/>
            <person name="Euteneuer U."/>
            <person name="Pillet L."/>
            <person name="Moustafa A."/>
            <person name="Platzer M."/>
            <person name="Groth M."/>
            <person name="Szafranski K."/>
            <person name="Schliwa M."/>
        </authorList>
    </citation>
    <scope>NUCLEOTIDE SEQUENCE [LARGE SCALE GENOMIC DNA]</scope>
</reference>
<comment type="caution">
    <text evidence="2">The sequence shown here is derived from an EMBL/GenBank/DDBJ whole genome shotgun (WGS) entry which is preliminary data.</text>
</comment>
<evidence type="ECO:0000313" key="3">
    <source>
        <dbReference type="Proteomes" id="UP000023152"/>
    </source>
</evidence>
<dbReference type="EMBL" id="ASPP01011113">
    <property type="protein sequence ID" value="ETO22011.1"/>
    <property type="molecule type" value="Genomic_DNA"/>
</dbReference>
<keyword evidence="1" id="KW-0472">Membrane</keyword>
<feature type="transmembrane region" description="Helical" evidence="1">
    <location>
        <begin position="58"/>
        <end position="79"/>
    </location>
</feature>
<protein>
    <submittedName>
        <fullName evidence="2">Uncharacterized protein</fullName>
    </submittedName>
</protein>
<feature type="transmembrane region" description="Helical" evidence="1">
    <location>
        <begin position="315"/>
        <end position="332"/>
    </location>
</feature>
<name>X6N7J6_RETFI</name>
<dbReference type="AlphaFoldDB" id="X6N7J6"/>
<keyword evidence="1" id="KW-0812">Transmembrane</keyword>
<gene>
    <name evidence="2" type="ORF">RFI_15195</name>
</gene>
<accession>X6N7J6</accession>
<evidence type="ECO:0000313" key="2">
    <source>
        <dbReference type="EMBL" id="ETO22011.1"/>
    </source>
</evidence>
<proteinExistence type="predicted"/>
<keyword evidence="3" id="KW-1185">Reference proteome</keyword>
<dbReference type="Proteomes" id="UP000023152">
    <property type="component" value="Unassembled WGS sequence"/>
</dbReference>
<feature type="transmembrane region" description="Helical" evidence="1">
    <location>
        <begin position="85"/>
        <end position="104"/>
    </location>
</feature>
<evidence type="ECO:0000256" key="1">
    <source>
        <dbReference type="SAM" id="Phobius"/>
    </source>
</evidence>
<keyword evidence="1" id="KW-1133">Transmembrane helix</keyword>
<organism evidence="2 3">
    <name type="scientific">Reticulomyxa filosa</name>
    <dbReference type="NCBI Taxonomy" id="46433"/>
    <lineage>
        <taxon>Eukaryota</taxon>
        <taxon>Sar</taxon>
        <taxon>Rhizaria</taxon>
        <taxon>Retaria</taxon>
        <taxon>Foraminifera</taxon>
        <taxon>Monothalamids</taxon>
        <taxon>Reticulomyxidae</taxon>
        <taxon>Reticulomyxa</taxon>
    </lineage>
</organism>